<evidence type="ECO:0000313" key="2">
    <source>
        <dbReference type="EMBL" id="MDX8528962.1"/>
    </source>
</evidence>
<comment type="caution">
    <text evidence="2">The sequence shown here is derived from an EMBL/GenBank/DDBJ whole genome shotgun (WGS) entry which is preliminary data.</text>
</comment>
<name>A0ABU4ZU76_9HYPH</name>
<proteinExistence type="predicted"/>
<dbReference type="InterPro" id="IPR050508">
    <property type="entry name" value="Methyltransf_Superfamily"/>
</dbReference>
<evidence type="ECO:0000313" key="3">
    <source>
        <dbReference type="Proteomes" id="UP001276840"/>
    </source>
</evidence>
<dbReference type="GO" id="GO:0032259">
    <property type="term" value="P:methylation"/>
    <property type="evidence" value="ECO:0007669"/>
    <property type="project" value="UniProtKB-KW"/>
</dbReference>
<dbReference type="InterPro" id="IPR041698">
    <property type="entry name" value="Methyltransf_25"/>
</dbReference>
<keyword evidence="2" id="KW-0808">Transferase</keyword>
<keyword evidence="3" id="KW-1185">Reference proteome</keyword>
<dbReference type="SUPFAM" id="SSF53335">
    <property type="entry name" value="S-adenosyl-L-methionine-dependent methyltransferases"/>
    <property type="match status" value="1"/>
</dbReference>
<protein>
    <submittedName>
        <fullName evidence="2">Methyltransferase domain-containing protein</fullName>
    </submittedName>
</protein>
<dbReference type="Gene3D" id="3.40.50.150">
    <property type="entry name" value="Vaccinia Virus protein VP39"/>
    <property type="match status" value="1"/>
</dbReference>
<dbReference type="EMBL" id="JAVIJF010000033">
    <property type="protein sequence ID" value="MDX8528962.1"/>
    <property type="molecule type" value="Genomic_DNA"/>
</dbReference>
<accession>A0ABU4ZU76</accession>
<dbReference type="GO" id="GO:0008168">
    <property type="term" value="F:methyltransferase activity"/>
    <property type="evidence" value="ECO:0007669"/>
    <property type="project" value="UniProtKB-KW"/>
</dbReference>
<dbReference type="InterPro" id="IPR029063">
    <property type="entry name" value="SAM-dependent_MTases_sf"/>
</dbReference>
<keyword evidence="2" id="KW-0489">Methyltransferase</keyword>
<organism evidence="2 3">
    <name type="scientific">Mesorhizobium montanum</name>
    <dbReference type="NCBI Taxonomy" id="3072323"/>
    <lineage>
        <taxon>Bacteria</taxon>
        <taxon>Pseudomonadati</taxon>
        <taxon>Pseudomonadota</taxon>
        <taxon>Alphaproteobacteria</taxon>
        <taxon>Hyphomicrobiales</taxon>
        <taxon>Phyllobacteriaceae</taxon>
        <taxon>Mesorhizobium</taxon>
    </lineage>
</organism>
<dbReference type="Pfam" id="PF13649">
    <property type="entry name" value="Methyltransf_25"/>
    <property type="match status" value="1"/>
</dbReference>
<feature type="domain" description="Methyltransferase" evidence="1">
    <location>
        <begin position="134"/>
        <end position="229"/>
    </location>
</feature>
<dbReference type="Proteomes" id="UP001276840">
    <property type="component" value="Unassembled WGS sequence"/>
</dbReference>
<gene>
    <name evidence="2" type="ORF">RFM68_31295</name>
</gene>
<dbReference type="RefSeq" id="WP_320236836.1">
    <property type="nucleotide sequence ID" value="NZ_JAVIJF010000033.1"/>
</dbReference>
<dbReference type="PANTHER" id="PTHR42912">
    <property type="entry name" value="METHYLTRANSFERASE"/>
    <property type="match status" value="1"/>
</dbReference>
<reference evidence="2 3" key="1">
    <citation type="submission" date="2023-08" db="EMBL/GenBank/DDBJ databases">
        <title>Implementing the SeqCode for naming new Mesorhizobium species isolated from Vachellia karroo root nodules.</title>
        <authorList>
            <person name="Van Lill M."/>
        </authorList>
    </citation>
    <scope>NUCLEOTIDE SEQUENCE [LARGE SCALE GENOMIC DNA]</scope>
    <source>
        <strain evidence="2 3">MSK 1335</strain>
    </source>
</reference>
<dbReference type="CDD" id="cd02440">
    <property type="entry name" value="AdoMet_MTases"/>
    <property type="match status" value="1"/>
</dbReference>
<evidence type="ECO:0000259" key="1">
    <source>
        <dbReference type="Pfam" id="PF13649"/>
    </source>
</evidence>
<sequence>MTEDLSPEVAVARLAVKTDTRAAVLAEVALDMRVSAVRQRSWLEDIAMLLARNVDAFNDLRSTAASVCHDRPSGETGEMTVRRLASCFDEAVAISPAASVQLSSLGDEEKLSATTTEIAAWLERQGFSGGDKRILDIGCGIGRFECALHTKAKHIVGIDISTKMIAAARRRCAGLSNVEFRKTSGLDLGEFVDAGFDGVLAVDSFPYLVLAGVAEQHFIEMARVLRPGGMAAILNYSYRMSPAAASSDIRRIVQACAMDIVVDSEMPFRHWDGTAFLIRRTGGT</sequence>